<evidence type="ECO:0000313" key="2">
    <source>
        <dbReference type="EMBL" id="KAF2759485.1"/>
    </source>
</evidence>
<feature type="region of interest" description="Disordered" evidence="1">
    <location>
        <begin position="215"/>
        <end position="241"/>
    </location>
</feature>
<dbReference type="EMBL" id="ML996569">
    <property type="protein sequence ID" value="KAF2759485.1"/>
    <property type="molecule type" value="Genomic_DNA"/>
</dbReference>
<sequence length="376" mass="38494">MSVNEGEKFLLEYWQFKEPDISNNATVALIAAQPLRPVIERDNERDYFIRHAIRDIFQRRGYQCPGGTRSCISIDRPNSCCGSNDVCTLIEDTGLGDVGCCASGSDCRGTISQCDTGAGYSSCPDSPNGGCCIPGYSCQDVGCIAVNTQIVTRTFNPPPSSSTTPPPSSPPPSNSPSSSLSCSPGFRSCPASQGGGCCATDRACGSHTCPALSTGPPTSAGAAPPVRPTSESGLITTGPETSAGPDACPTGFYMCSAYYRGGCCRVGRNCDSTSCPATNTEILNTNGITIGAPAGATVAPIPSPSCATGWFICGADEGSGCCPTGYSCGSGDTCMATESGAPNVAKEPPSMAASGNRVCWCLLTIAWFSGVAMLLL</sequence>
<accession>A0A6A6WA88</accession>
<dbReference type="AlphaFoldDB" id="A0A6A6WA88"/>
<feature type="compositionally biased region" description="Low complexity" evidence="1">
    <location>
        <begin position="215"/>
        <end position="224"/>
    </location>
</feature>
<feature type="region of interest" description="Disordered" evidence="1">
    <location>
        <begin position="154"/>
        <end position="179"/>
    </location>
</feature>
<dbReference type="GeneID" id="54481643"/>
<dbReference type="Proteomes" id="UP000799437">
    <property type="component" value="Unassembled WGS sequence"/>
</dbReference>
<keyword evidence="3" id="KW-1185">Reference proteome</keyword>
<name>A0A6A6WA88_9PEZI</name>
<feature type="compositionally biased region" description="Pro residues" evidence="1">
    <location>
        <begin position="156"/>
        <end position="174"/>
    </location>
</feature>
<reference evidence="2" key="1">
    <citation type="journal article" date="2020" name="Stud. Mycol.">
        <title>101 Dothideomycetes genomes: a test case for predicting lifestyles and emergence of pathogens.</title>
        <authorList>
            <person name="Haridas S."/>
            <person name="Albert R."/>
            <person name="Binder M."/>
            <person name="Bloem J."/>
            <person name="Labutti K."/>
            <person name="Salamov A."/>
            <person name="Andreopoulos B."/>
            <person name="Baker S."/>
            <person name="Barry K."/>
            <person name="Bills G."/>
            <person name="Bluhm B."/>
            <person name="Cannon C."/>
            <person name="Castanera R."/>
            <person name="Culley D."/>
            <person name="Daum C."/>
            <person name="Ezra D."/>
            <person name="Gonzalez J."/>
            <person name="Henrissat B."/>
            <person name="Kuo A."/>
            <person name="Liang C."/>
            <person name="Lipzen A."/>
            <person name="Lutzoni F."/>
            <person name="Magnuson J."/>
            <person name="Mondo S."/>
            <person name="Nolan M."/>
            <person name="Ohm R."/>
            <person name="Pangilinan J."/>
            <person name="Park H.-J."/>
            <person name="Ramirez L."/>
            <person name="Alfaro M."/>
            <person name="Sun H."/>
            <person name="Tritt A."/>
            <person name="Yoshinaga Y."/>
            <person name="Zwiers L.-H."/>
            <person name="Turgeon B."/>
            <person name="Goodwin S."/>
            <person name="Spatafora J."/>
            <person name="Crous P."/>
            <person name="Grigoriev I."/>
        </authorList>
    </citation>
    <scope>NUCLEOTIDE SEQUENCE</scope>
    <source>
        <strain evidence="2">CBS 121739</strain>
    </source>
</reference>
<proteinExistence type="predicted"/>
<dbReference type="OrthoDB" id="2426396at2759"/>
<gene>
    <name evidence="2" type="ORF">EJ05DRAFT_299780</name>
</gene>
<dbReference type="PANTHER" id="PTHR39599:SF1">
    <property type="entry name" value="GPI-ANCHORED PROTEIN (EUROFUNG)"/>
    <property type="match status" value="1"/>
</dbReference>
<protein>
    <recommendedName>
        <fullName evidence="4">GPI anchored protein</fullName>
    </recommendedName>
</protein>
<evidence type="ECO:0000313" key="3">
    <source>
        <dbReference type="Proteomes" id="UP000799437"/>
    </source>
</evidence>
<feature type="compositionally biased region" description="Polar residues" evidence="1">
    <location>
        <begin position="229"/>
        <end position="240"/>
    </location>
</feature>
<evidence type="ECO:0008006" key="4">
    <source>
        <dbReference type="Google" id="ProtNLM"/>
    </source>
</evidence>
<dbReference type="PANTHER" id="PTHR39599">
    <property type="entry name" value="GPI-ANCHORED PROTEIN (EUROFUNG)-RELATED-RELATED"/>
    <property type="match status" value="1"/>
</dbReference>
<dbReference type="RefSeq" id="XP_033601936.1">
    <property type="nucleotide sequence ID" value="XM_033740589.1"/>
</dbReference>
<organism evidence="2 3">
    <name type="scientific">Pseudovirgaria hyperparasitica</name>
    <dbReference type="NCBI Taxonomy" id="470096"/>
    <lineage>
        <taxon>Eukaryota</taxon>
        <taxon>Fungi</taxon>
        <taxon>Dikarya</taxon>
        <taxon>Ascomycota</taxon>
        <taxon>Pezizomycotina</taxon>
        <taxon>Dothideomycetes</taxon>
        <taxon>Dothideomycetes incertae sedis</taxon>
        <taxon>Acrospermales</taxon>
        <taxon>Acrospermaceae</taxon>
        <taxon>Pseudovirgaria</taxon>
    </lineage>
</organism>
<evidence type="ECO:0000256" key="1">
    <source>
        <dbReference type="SAM" id="MobiDB-lite"/>
    </source>
</evidence>